<dbReference type="SUPFAM" id="SSF103473">
    <property type="entry name" value="MFS general substrate transporter"/>
    <property type="match status" value="1"/>
</dbReference>
<keyword evidence="1" id="KW-1133">Transmembrane helix</keyword>
<feature type="transmembrane region" description="Helical" evidence="1">
    <location>
        <begin position="517"/>
        <end position="536"/>
    </location>
</feature>
<feature type="transmembrane region" description="Helical" evidence="1">
    <location>
        <begin position="154"/>
        <end position="174"/>
    </location>
</feature>
<organism evidence="2 3">
    <name type="scientific">Aphanomyces euteiches</name>
    <dbReference type="NCBI Taxonomy" id="100861"/>
    <lineage>
        <taxon>Eukaryota</taxon>
        <taxon>Sar</taxon>
        <taxon>Stramenopiles</taxon>
        <taxon>Oomycota</taxon>
        <taxon>Saprolegniomycetes</taxon>
        <taxon>Saprolegniales</taxon>
        <taxon>Verrucalvaceae</taxon>
        <taxon>Aphanomyces</taxon>
    </lineage>
</organism>
<dbReference type="PANTHER" id="PTHR11360:SF317">
    <property type="entry name" value="MAJOR FACILITATOR SUPERFAMILY (MFS) PROFILE DOMAIN-CONTAINING PROTEIN-RELATED"/>
    <property type="match status" value="1"/>
</dbReference>
<gene>
    <name evidence="2" type="ORF">Ae201684_006958</name>
</gene>
<accession>A0A6G0X9T9</accession>
<feature type="transmembrane region" description="Helical" evidence="1">
    <location>
        <begin position="328"/>
        <end position="351"/>
    </location>
</feature>
<evidence type="ECO:0000313" key="3">
    <source>
        <dbReference type="Proteomes" id="UP000481153"/>
    </source>
</evidence>
<keyword evidence="1" id="KW-0472">Membrane</keyword>
<feature type="transmembrane region" description="Helical" evidence="1">
    <location>
        <begin position="186"/>
        <end position="209"/>
    </location>
</feature>
<proteinExistence type="predicted"/>
<feature type="transmembrane region" description="Helical" evidence="1">
    <location>
        <begin position="473"/>
        <end position="497"/>
    </location>
</feature>
<keyword evidence="3" id="KW-1185">Reference proteome</keyword>
<dbReference type="AlphaFoldDB" id="A0A6G0X9T9"/>
<feature type="transmembrane region" description="Helical" evidence="1">
    <location>
        <begin position="221"/>
        <end position="240"/>
    </location>
</feature>
<feature type="transmembrane region" description="Helical" evidence="1">
    <location>
        <begin position="99"/>
        <end position="118"/>
    </location>
</feature>
<dbReference type="InterPro" id="IPR011701">
    <property type="entry name" value="MFS"/>
</dbReference>
<keyword evidence="1" id="KW-0812">Transmembrane</keyword>
<dbReference type="EMBL" id="VJMJ01000087">
    <property type="protein sequence ID" value="KAF0736800.1"/>
    <property type="molecule type" value="Genomic_DNA"/>
</dbReference>
<dbReference type="Gene3D" id="1.20.1250.20">
    <property type="entry name" value="MFS general substrate transporter like domains"/>
    <property type="match status" value="1"/>
</dbReference>
<reference evidence="2 3" key="1">
    <citation type="submission" date="2019-07" db="EMBL/GenBank/DDBJ databases">
        <title>Genomics analysis of Aphanomyces spp. identifies a new class of oomycete effector associated with host adaptation.</title>
        <authorList>
            <person name="Gaulin E."/>
        </authorList>
    </citation>
    <scope>NUCLEOTIDE SEQUENCE [LARGE SCALE GENOMIC DNA]</scope>
    <source>
        <strain evidence="2 3">ATCC 201684</strain>
    </source>
</reference>
<feature type="transmembrane region" description="Helical" evidence="1">
    <location>
        <begin position="130"/>
        <end position="148"/>
    </location>
</feature>
<dbReference type="GO" id="GO:0022857">
    <property type="term" value="F:transmembrane transporter activity"/>
    <property type="evidence" value="ECO:0007669"/>
    <property type="project" value="InterPro"/>
</dbReference>
<dbReference type="PANTHER" id="PTHR11360">
    <property type="entry name" value="MONOCARBOXYLATE TRANSPORTER"/>
    <property type="match status" value="1"/>
</dbReference>
<sequence>MLCCPRRDRVTSFWSVVTPDKSVAEIEAERWVFVVPYGVDKYCLPLCTVPFRRWMLFLAAFVAQFCNGSLYAWSILNDPIDGYIQTGDQNTTQTVDQHAVVTFYVACGCMGFACALFGPHVERQGPRASLLLGTFIFFIGNVISYVSVHFKLYAGLYVGYGLFCGVGFGINYIAPVSALQKWFPDLRGTAGGFAVCGFGLGATLWSNIYEPLMDAIGIDKLFLVVGSIISVTLLLTSFVLRTPPPDFVVRGRDVHGVKVTSTMVPKAREDFDNLIPGDSGAITERVSTVLGDVQVVNYFKVFDYQEEELGEAEILYHNKIKNLQIRECVFSVDFAFLYLAFLTAVATGLIFMSRVVSLGKNVYNRQDDDAMTRLVMFIAICNFMGRLLCPIVSDGVIRLLQINPAFGRKLTMSTLMVVQIVLLVWLPKIIQDETTFDTFQCLMCILTFCYGGVMGTIPSFLTDMYGVYNTGTMHGIILTCWALCAVAGGLTFQYFFYHVKDDHEGEGRLAEIAAYTFNFHWLLILVCIGCVLIPFVRTNPVDRFFPGYQISFWGRPIVRWIRDDY</sequence>
<dbReference type="Pfam" id="PF07690">
    <property type="entry name" value="MFS_1"/>
    <property type="match status" value="1"/>
</dbReference>
<protein>
    <recommendedName>
        <fullName evidence="4">Major facilitator superfamily (MFS) profile domain-containing protein</fullName>
    </recommendedName>
</protein>
<feature type="transmembrane region" description="Helical" evidence="1">
    <location>
        <begin position="439"/>
        <end position="461"/>
    </location>
</feature>
<dbReference type="Proteomes" id="UP000481153">
    <property type="component" value="Unassembled WGS sequence"/>
</dbReference>
<evidence type="ECO:0000256" key="1">
    <source>
        <dbReference type="SAM" id="Phobius"/>
    </source>
</evidence>
<evidence type="ECO:0008006" key="4">
    <source>
        <dbReference type="Google" id="ProtNLM"/>
    </source>
</evidence>
<dbReference type="InterPro" id="IPR050327">
    <property type="entry name" value="Proton-linked_MCT"/>
</dbReference>
<dbReference type="InterPro" id="IPR036259">
    <property type="entry name" value="MFS_trans_sf"/>
</dbReference>
<evidence type="ECO:0000313" key="2">
    <source>
        <dbReference type="EMBL" id="KAF0736800.1"/>
    </source>
</evidence>
<dbReference type="VEuPathDB" id="FungiDB:AeMF1_013268"/>
<feature type="transmembrane region" description="Helical" evidence="1">
    <location>
        <begin position="371"/>
        <end position="389"/>
    </location>
</feature>
<comment type="caution">
    <text evidence="2">The sequence shown here is derived from an EMBL/GenBank/DDBJ whole genome shotgun (WGS) entry which is preliminary data.</text>
</comment>
<feature type="transmembrane region" description="Helical" evidence="1">
    <location>
        <begin position="410"/>
        <end position="427"/>
    </location>
</feature>
<name>A0A6G0X9T9_9STRA</name>
<feature type="transmembrane region" description="Helical" evidence="1">
    <location>
        <begin position="54"/>
        <end position="73"/>
    </location>
</feature>